<evidence type="ECO:0000256" key="1">
    <source>
        <dbReference type="ARBA" id="ARBA00003196"/>
    </source>
</evidence>
<dbReference type="Gene3D" id="3.30.1330.60">
    <property type="entry name" value="OmpA-like domain"/>
    <property type="match status" value="1"/>
</dbReference>
<comment type="function">
    <text evidence="1">The reaction center of purple bacteria contains a tightly bound cytochrome molecule which re-reduces the photo oxidized primary electron donor.</text>
</comment>
<dbReference type="SUPFAM" id="SSF103088">
    <property type="entry name" value="OmpA-like"/>
    <property type="match status" value="1"/>
</dbReference>
<evidence type="ECO:0000256" key="2">
    <source>
        <dbReference type="ARBA" id="ARBA00015978"/>
    </source>
</evidence>
<keyword evidence="3" id="KW-0813">Transport</keyword>
<evidence type="ECO:0000256" key="5">
    <source>
        <dbReference type="ARBA" id="ARBA00022617"/>
    </source>
</evidence>
<evidence type="ECO:0000256" key="4">
    <source>
        <dbReference type="ARBA" id="ARBA00022531"/>
    </source>
</evidence>
<dbReference type="InterPro" id="IPR036280">
    <property type="entry name" value="Multihaem_cyt_sf"/>
</dbReference>
<keyword evidence="16" id="KW-1185">Reference proteome</keyword>
<dbReference type="Pfam" id="PF02276">
    <property type="entry name" value="CytoC_RC"/>
    <property type="match status" value="1"/>
</dbReference>
<dbReference type="Pfam" id="PF00691">
    <property type="entry name" value="OmpA"/>
    <property type="match status" value="1"/>
</dbReference>
<accession>A0A4Q7W0V9</accession>
<keyword evidence="5 9" id="KW-0349">Heme</keyword>
<keyword evidence="7" id="KW-0249">Electron transport</keyword>
<dbReference type="Gene3D" id="1.10.468.10">
    <property type="entry name" value="Photosynthetic Reaction Center, subunit C, domain 2"/>
    <property type="match status" value="2"/>
</dbReference>
<dbReference type="InterPro" id="IPR009056">
    <property type="entry name" value="Cyt_c-like_dom"/>
</dbReference>
<dbReference type="PANTHER" id="PTHR30329">
    <property type="entry name" value="STATOR ELEMENT OF FLAGELLAR MOTOR COMPLEX"/>
    <property type="match status" value="1"/>
</dbReference>
<dbReference type="GO" id="GO:0020037">
    <property type="term" value="F:heme binding"/>
    <property type="evidence" value="ECO:0007669"/>
    <property type="project" value="InterPro"/>
</dbReference>
<dbReference type="InterPro" id="IPR006665">
    <property type="entry name" value="OmpA-like"/>
</dbReference>
<dbReference type="PROSITE" id="PS51123">
    <property type="entry name" value="OMPA_2"/>
    <property type="match status" value="1"/>
</dbReference>
<dbReference type="SUPFAM" id="SSF48695">
    <property type="entry name" value="Multiheme cytochromes"/>
    <property type="match status" value="1"/>
</dbReference>
<dbReference type="CDD" id="cd07185">
    <property type="entry name" value="OmpA_C-like"/>
    <property type="match status" value="1"/>
</dbReference>
<name>A0A4Q7W0V9_9BURK</name>
<dbReference type="GO" id="GO:0030077">
    <property type="term" value="C:plasma membrane light-harvesting complex"/>
    <property type="evidence" value="ECO:0007669"/>
    <property type="project" value="InterPro"/>
</dbReference>
<dbReference type="InterPro" id="IPR003158">
    <property type="entry name" value="Photosyn_RC_cyt_c-su"/>
</dbReference>
<dbReference type="InterPro" id="IPR036737">
    <property type="entry name" value="OmpA-like_sf"/>
</dbReference>
<protein>
    <recommendedName>
        <fullName evidence="2">Photosynthetic reaction center cytochrome c subunit</fullName>
    </recommendedName>
</protein>
<feature type="compositionally biased region" description="Basic and acidic residues" evidence="11">
    <location>
        <begin position="450"/>
        <end position="460"/>
    </location>
</feature>
<organism evidence="15 16">
    <name type="scientific">Rivibacter subsaxonicus</name>
    <dbReference type="NCBI Taxonomy" id="457575"/>
    <lineage>
        <taxon>Bacteria</taxon>
        <taxon>Pseudomonadati</taxon>
        <taxon>Pseudomonadota</taxon>
        <taxon>Betaproteobacteria</taxon>
        <taxon>Burkholderiales</taxon>
        <taxon>Rivibacter</taxon>
    </lineage>
</organism>
<dbReference type="InterPro" id="IPR050330">
    <property type="entry name" value="Bact_OuterMem_StrucFunc"/>
</dbReference>
<dbReference type="GO" id="GO:0019684">
    <property type="term" value="P:photosynthesis, light reaction"/>
    <property type="evidence" value="ECO:0007669"/>
    <property type="project" value="InterPro"/>
</dbReference>
<evidence type="ECO:0000256" key="9">
    <source>
        <dbReference type="PROSITE-ProRule" id="PRU00433"/>
    </source>
</evidence>
<evidence type="ECO:0000256" key="3">
    <source>
        <dbReference type="ARBA" id="ARBA00022448"/>
    </source>
</evidence>
<dbReference type="GO" id="GO:0009055">
    <property type="term" value="F:electron transfer activity"/>
    <property type="evidence" value="ECO:0007669"/>
    <property type="project" value="InterPro"/>
</dbReference>
<dbReference type="PANTHER" id="PTHR30329:SF21">
    <property type="entry name" value="LIPOPROTEIN YIAD-RELATED"/>
    <property type="match status" value="1"/>
</dbReference>
<feature type="signal peptide" evidence="12">
    <location>
        <begin position="1"/>
        <end position="17"/>
    </location>
</feature>
<proteinExistence type="predicted"/>
<evidence type="ECO:0000313" key="15">
    <source>
        <dbReference type="EMBL" id="RZU02862.1"/>
    </source>
</evidence>
<dbReference type="GO" id="GO:0005506">
    <property type="term" value="F:iron ion binding"/>
    <property type="evidence" value="ECO:0007669"/>
    <property type="project" value="InterPro"/>
</dbReference>
<dbReference type="GO" id="GO:0016020">
    <property type="term" value="C:membrane"/>
    <property type="evidence" value="ECO:0007669"/>
    <property type="project" value="UniProtKB-UniRule"/>
</dbReference>
<keyword evidence="6 9" id="KW-0479">Metal-binding</keyword>
<evidence type="ECO:0000256" key="6">
    <source>
        <dbReference type="ARBA" id="ARBA00022723"/>
    </source>
</evidence>
<evidence type="ECO:0000256" key="8">
    <source>
        <dbReference type="ARBA" id="ARBA00023004"/>
    </source>
</evidence>
<dbReference type="PROSITE" id="PS51007">
    <property type="entry name" value="CYTC"/>
    <property type="match status" value="1"/>
</dbReference>
<dbReference type="RefSeq" id="WP_165393235.1">
    <property type="nucleotide sequence ID" value="NZ_SHKP01000004.1"/>
</dbReference>
<gene>
    <name evidence="15" type="ORF">EV670_0892</name>
</gene>
<comment type="caution">
    <text evidence="15">The sequence shown here is derived from an EMBL/GenBank/DDBJ whole genome shotgun (WGS) entry which is preliminary data.</text>
</comment>
<feature type="domain" description="OmpA-like" evidence="14">
    <location>
        <begin position="350"/>
        <end position="460"/>
    </location>
</feature>
<dbReference type="EMBL" id="SHKP01000004">
    <property type="protein sequence ID" value="RZU02862.1"/>
    <property type="molecule type" value="Genomic_DNA"/>
</dbReference>
<keyword evidence="4" id="KW-0602">Photosynthesis</keyword>
<dbReference type="AlphaFoldDB" id="A0A4Q7W0V9"/>
<sequence>MRSATHLILLAAVALLAGCERPPVDSVQSGYRGTGMEQVYNPRILVAQADQNKAPESPAPASPDGPKAGQVYQNVKVLGDLSVGEFARNMVAITNWVAPNQGCAYCHNPQNFADDSLHTKVVARRMLQMTQNINGNWKNHVADTGVTCYTCHRGQPIPANTWFKTAGADAPVAGMLGDRAGQNAPAIEAAFSSLPGDPFKPFLAADAAEIRVIGTTALPTYNRQSTKQAEWTYSLMMHMSQSLGVNCTFCHNTRSFAAWDASTPQRGAAWYGIRMTREINEDYLKSLAGVFPADRLGPQGDVAKANCATCHQGAYKPLYGASMLKDHPELAGVRGAAAAPAATTVNATAAMTTTASGVTVLFFAVNSATLPDDAISRLANLVAALKARPEVKAAISGFHSAAGNLEQNQELAKSRAKAVRDALTAAGIGADRVELDKPMSAEANLSGEDPQARRVEVTMK</sequence>
<dbReference type="InterPro" id="IPR023119">
    <property type="entry name" value="Multihaem_cyt_PRC_cyt_su-like"/>
</dbReference>
<keyword evidence="10" id="KW-0472">Membrane</keyword>
<keyword evidence="12" id="KW-0732">Signal</keyword>
<dbReference type="Proteomes" id="UP000293671">
    <property type="component" value="Unassembled WGS sequence"/>
</dbReference>
<dbReference type="CDD" id="cd09224">
    <property type="entry name" value="CytoC_RC"/>
    <property type="match status" value="1"/>
</dbReference>
<keyword evidence="8 9" id="KW-0408">Iron</keyword>
<evidence type="ECO:0000313" key="16">
    <source>
        <dbReference type="Proteomes" id="UP000293671"/>
    </source>
</evidence>
<evidence type="ECO:0000259" key="13">
    <source>
        <dbReference type="PROSITE" id="PS51007"/>
    </source>
</evidence>
<reference evidence="15 16" key="1">
    <citation type="submission" date="2019-02" db="EMBL/GenBank/DDBJ databases">
        <title>Genomic Encyclopedia of Type Strains, Phase IV (KMG-IV): sequencing the most valuable type-strain genomes for metagenomic binning, comparative biology and taxonomic classification.</title>
        <authorList>
            <person name="Goeker M."/>
        </authorList>
    </citation>
    <scope>NUCLEOTIDE SEQUENCE [LARGE SCALE GENOMIC DNA]</scope>
    <source>
        <strain evidence="15 16">DSM 19570</strain>
    </source>
</reference>
<feature type="chain" id="PRO_5020733496" description="Photosynthetic reaction center cytochrome c subunit" evidence="12">
    <location>
        <begin position="18"/>
        <end position="460"/>
    </location>
</feature>
<evidence type="ECO:0000256" key="11">
    <source>
        <dbReference type="SAM" id="MobiDB-lite"/>
    </source>
</evidence>
<evidence type="ECO:0000256" key="12">
    <source>
        <dbReference type="SAM" id="SignalP"/>
    </source>
</evidence>
<dbReference type="PROSITE" id="PS51257">
    <property type="entry name" value="PROKAR_LIPOPROTEIN"/>
    <property type="match status" value="1"/>
</dbReference>
<dbReference type="NCBIfam" id="NF040706">
    <property type="entry name" value="photo_cyt_PufC"/>
    <property type="match status" value="1"/>
</dbReference>
<evidence type="ECO:0000256" key="7">
    <source>
        <dbReference type="ARBA" id="ARBA00022982"/>
    </source>
</evidence>
<feature type="region of interest" description="Disordered" evidence="11">
    <location>
        <begin position="439"/>
        <end position="460"/>
    </location>
</feature>
<evidence type="ECO:0000259" key="14">
    <source>
        <dbReference type="PROSITE" id="PS51123"/>
    </source>
</evidence>
<feature type="domain" description="Cytochrome c" evidence="13">
    <location>
        <begin position="282"/>
        <end position="386"/>
    </location>
</feature>
<evidence type="ECO:0000256" key="10">
    <source>
        <dbReference type="PROSITE-ProRule" id="PRU00473"/>
    </source>
</evidence>